<reference evidence="1" key="1">
    <citation type="journal article" date="2015" name="Nature">
        <title>Complex archaea that bridge the gap between prokaryotes and eukaryotes.</title>
        <authorList>
            <person name="Spang A."/>
            <person name="Saw J.H."/>
            <person name="Jorgensen S.L."/>
            <person name="Zaremba-Niedzwiedzka K."/>
            <person name="Martijn J."/>
            <person name="Lind A.E."/>
            <person name="van Eijk R."/>
            <person name="Schleper C."/>
            <person name="Guy L."/>
            <person name="Ettema T.J."/>
        </authorList>
    </citation>
    <scope>NUCLEOTIDE SEQUENCE</scope>
</reference>
<gene>
    <name evidence="1" type="ORF">LCGC14_1431590</name>
</gene>
<protein>
    <submittedName>
        <fullName evidence="1">Uncharacterized protein</fullName>
    </submittedName>
</protein>
<evidence type="ECO:0000313" key="1">
    <source>
        <dbReference type="EMBL" id="KKM71344.1"/>
    </source>
</evidence>
<dbReference type="EMBL" id="LAZR01009656">
    <property type="protein sequence ID" value="KKM71344.1"/>
    <property type="molecule type" value="Genomic_DNA"/>
</dbReference>
<comment type="caution">
    <text evidence="1">The sequence shown here is derived from an EMBL/GenBank/DDBJ whole genome shotgun (WGS) entry which is preliminary data.</text>
</comment>
<feature type="non-terminal residue" evidence="1">
    <location>
        <position position="1"/>
    </location>
</feature>
<sequence length="103" mass="11911">LRTLDGLKKSNKLTSLSKRMENVFRNNTFTKIKGIIPSKISSNSYNLFVDGIGYCSGTSFIYVKSKSDPRSLKPEYSVIDFNNETYEVERDMDYNLTCKRNKF</sequence>
<organism evidence="1">
    <name type="scientific">marine sediment metagenome</name>
    <dbReference type="NCBI Taxonomy" id="412755"/>
    <lineage>
        <taxon>unclassified sequences</taxon>
        <taxon>metagenomes</taxon>
        <taxon>ecological metagenomes</taxon>
    </lineage>
</organism>
<dbReference type="AlphaFoldDB" id="A0A0F9JNG8"/>
<proteinExistence type="predicted"/>
<accession>A0A0F9JNG8</accession>
<name>A0A0F9JNG8_9ZZZZ</name>